<keyword evidence="3" id="KW-1185">Reference proteome</keyword>
<dbReference type="AlphaFoldDB" id="A0A5E8B554"/>
<reference evidence="2 3" key="1">
    <citation type="submission" date="2019-09" db="EMBL/GenBank/DDBJ databases">
        <authorList>
            <person name="Brejova B."/>
        </authorList>
    </citation>
    <scope>NUCLEOTIDE SEQUENCE [LARGE SCALE GENOMIC DNA]</scope>
</reference>
<feature type="compositionally biased region" description="Low complexity" evidence="1">
    <location>
        <begin position="107"/>
        <end position="140"/>
    </location>
</feature>
<evidence type="ECO:0000313" key="3">
    <source>
        <dbReference type="Proteomes" id="UP000398389"/>
    </source>
</evidence>
<sequence length="374" mass="40744">MSLLLSSKVTLSAAARLAASKPSVIKTVTVASYATDASASNNTSQPSNISNFLDRIKRVTENRAESGFKPNSEILSKISIKGKPNQEKSDKRPFKRQAGASGDRPNYRNNNNYNNNNNSNNNNNNNNSTQSKPFRNNKFNRFNKDKAQAKPQQENYSFKPSQPRNSKSQAFRGIDSEHVDLHVSSEGNTLFNNKKSFNSQRKNNGPRQNYPVRFGGRPRQPAGSKAGQTPKRLPRKDATVGSGKLLKLSPEEAIISVKKEIRGSQLGSTISVPAITSSTLAPYLPTVGVSPESRAWLAIHRALTDAADQEQALKTIVESTFKGSLEGYQVNETSSEAASPIVPILNANPTFSPEVKNLLLSLASGESTLSSLRN</sequence>
<dbReference type="Proteomes" id="UP000398389">
    <property type="component" value="Unassembled WGS sequence"/>
</dbReference>
<dbReference type="EMBL" id="CABVLU010000001">
    <property type="protein sequence ID" value="VVT46435.1"/>
    <property type="molecule type" value="Genomic_DNA"/>
</dbReference>
<dbReference type="RefSeq" id="XP_031851826.1">
    <property type="nucleotide sequence ID" value="XM_031995935.1"/>
</dbReference>
<feature type="region of interest" description="Disordered" evidence="1">
    <location>
        <begin position="75"/>
        <end position="170"/>
    </location>
</feature>
<accession>A0A5E8B554</accession>
<evidence type="ECO:0000256" key="1">
    <source>
        <dbReference type="SAM" id="MobiDB-lite"/>
    </source>
</evidence>
<dbReference type="GeneID" id="43580035"/>
<feature type="region of interest" description="Disordered" evidence="1">
    <location>
        <begin position="185"/>
        <end position="239"/>
    </location>
</feature>
<organism evidence="2 3">
    <name type="scientific">Magnusiomyces paraingens</name>
    <dbReference type="NCBI Taxonomy" id="2606893"/>
    <lineage>
        <taxon>Eukaryota</taxon>
        <taxon>Fungi</taxon>
        <taxon>Dikarya</taxon>
        <taxon>Ascomycota</taxon>
        <taxon>Saccharomycotina</taxon>
        <taxon>Dipodascomycetes</taxon>
        <taxon>Dipodascales</taxon>
        <taxon>Dipodascaceae</taxon>
        <taxon>Magnusiomyces</taxon>
    </lineage>
</organism>
<evidence type="ECO:0000313" key="2">
    <source>
        <dbReference type="EMBL" id="VVT46435.1"/>
    </source>
</evidence>
<proteinExistence type="predicted"/>
<feature type="compositionally biased region" description="Polar residues" evidence="1">
    <location>
        <begin position="150"/>
        <end position="169"/>
    </location>
</feature>
<dbReference type="OrthoDB" id="10334342at2759"/>
<gene>
    <name evidence="2" type="ORF">SAPINGB_P001212</name>
</gene>
<name>A0A5E8B554_9ASCO</name>
<protein>
    <submittedName>
        <fullName evidence="2">Uncharacterized protein</fullName>
    </submittedName>
</protein>
<feature type="compositionally biased region" description="Polar residues" evidence="1">
    <location>
        <begin position="185"/>
        <end position="207"/>
    </location>
</feature>